<dbReference type="SMART" id="SM00487">
    <property type="entry name" value="DEXDc"/>
    <property type="match status" value="1"/>
</dbReference>
<keyword evidence="6 10" id="KW-0067">ATP-binding</keyword>
<evidence type="ECO:0000256" key="10">
    <source>
        <dbReference type="RuleBase" id="RU364117"/>
    </source>
</evidence>
<dbReference type="InterPro" id="IPR004589">
    <property type="entry name" value="DNA_helicase_ATP-dep_RecQ"/>
</dbReference>
<dbReference type="Proteomes" id="UP001152795">
    <property type="component" value="Unassembled WGS sequence"/>
</dbReference>
<comment type="catalytic activity">
    <reaction evidence="9 10">
        <text>Couples ATP hydrolysis with the unwinding of duplex DNA by translocating in the 3'-5' direction.</text>
        <dbReference type="EC" id="5.6.2.4"/>
    </reaction>
</comment>
<dbReference type="GO" id="GO:0006260">
    <property type="term" value="P:DNA replication"/>
    <property type="evidence" value="ECO:0007669"/>
    <property type="project" value="InterPro"/>
</dbReference>
<dbReference type="InterPro" id="IPR036390">
    <property type="entry name" value="WH_DNA-bd_sf"/>
</dbReference>
<dbReference type="GO" id="GO:0046872">
    <property type="term" value="F:metal ion binding"/>
    <property type="evidence" value="ECO:0007669"/>
    <property type="project" value="UniProtKB-KW"/>
</dbReference>
<dbReference type="OrthoDB" id="10261556at2759"/>
<sequence length="752" mass="85251">MADYDEYNESKQYTLFPCTHPTCANSKKWYKKLEQHYNCAHEGEQCCLEDAIKERWRRRGQRMLNKIMQSCSDMVDGNIYNLSSCEQDFQLQSTSSEIAELKVACVLLEQGKLKQYSEEPYREITVKTPNETVVYEAWKEFDEQQDKYLPKIQTKRTTVNMGWFENNTGLSDIATSTEFGIPEERRDDVDDVSDPFSSVCISSESLVAATETVLKQLTMPVTQAEQLLPLMEAIFGHSSFQLKQKQAINSCLQKKNTFVVMPTGGGKSMIYLLPALAQHGLSIIISPLRSLIEDQISRCTSLGICSAFIMGEMTNTEKQKVYCGLKQPQCPFKVLYTTPEVITTDKLLRDILLSLHSTGAIQQFVIDEAHCVSQWGHDFRPSYTDVKLIFYDYPKTPVLMLTASATTEVVSEVVAILGLTDVEVITSDFDRPNLVYLVQQKSSKTVADIVDIVKPLSCSLVYCSSRTECEELSAKLESHSIMSKAYHGSMSKQLRSSLYTQWMAGDLQVLCCTSAFGMGVNKSNVRAVIHYSLPASMEDYYQQIGRGGRDGLQCKCVLFFSATDQICHVQRIFAKYNKDSAALSARLKNFQALMSYCLNKHLCRKRVLLNYFGQSPLKDCNCQCDVCTTQCNTKELDITNYTLSIANCIQKLKNDYNGKRLTVKQLANIITGKKTSEIIKKKYNELPGYGCFMETSEQGELLLRRLVVVDILREVPNDENPRNALYVDIGSKFMTILNNENRITFFKVNKLR</sequence>
<dbReference type="InterPro" id="IPR027417">
    <property type="entry name" value="P-loop_NTPase"/>
</dbReference>
<dbReference type="PROSITE" id="PS51194">
    <property type="entry name" value="HELICASE_CTER"/>
    <property type="match status" value="1"/>
</dbReference>
<dbReference type="InterPro" id="IPR032284">
    <property type="entry name" value="RecQ_Zn-bd"/>
</dbReference>
<proteinExistence type="inferred from homology"/>
<keyword evidence="4 10" id="KW-0378">Hydrolase</keyword>
<dbReference type="GO" id="GO:0009378">
    <property type="term" value="F:four-way junction helicase activity"/>
    <property type="evidence" value="ECO:0007669"/>
    <property type="project" value="TreeGrafter"/>
</dbReference>
<dbReference type="PANTHER" id="PTHR13710:SF105">
    <property type="entry name" value="ATP-DEPENDENT DNA HELICASE Q1"/>
    <property type="match status" value="1"/>
</dbReference>
<dbReference type="SUPFAM" id="SSF46785">
    <property type="entry name" value="Winged helix' DNA-binding domain"/>
    <property type="match status" value="1"/>
</dbReference>
<dbReference type="EMBL" id="CACRXK020003439">
    <property type="protein sequence ID" value="CAB3998783.1"/>
    <property type="molecule type" value="Genomic_DNA"/>
</dbReference>
<dbReference type="Pfam" id="PF16124">
    <property type="entry name" value="RecQ_Zn_bind"/>
    <property type="match status" value="1"/>
</dbReference>
<evidence type="ECO:0000313" key="11">
    <source>
        <dbReference type="EMBL" id="CAB3998783.1"/>
    </source>
</evidence>
<dbReference type="InterPro" id="IPR014001">
    <property type="entry name" value="Helicase_ATP-bd"/>
</dbReference>
<keyword evidence="10" id="KW-0539">Nucleus</keyword>
<dbReference type="Pfam" id="PF00270">
    <property type="entry name" value="DEAD"/>
    <property type="match status" value="1"/>
</dbReference>
<evidence type="ECO:0000256" key="6">
    <source>
        <dbReference type="ARBA" id="ARBA00022840"/>
    </source>
</evidence>
<keyword evidence="3 10" id="KW-0547">Nucleotide-binding</keyword>
<dbReference type="GO" id="GO:0005524">
    <property type="term" value="F:ATP binding"/>
    <property type="evidence" value="ECO:0007669"/>
    <property type="project" value="UniProtKB-KW"/>
</dbReference>
<dbReference type="Pfam" id="PF09382">
    <property type="entry name" value="RQC"/>
    <property type="match status" value="1"/>
</dbReference>
<dbReference type="InterPro" id="IPR001650">
    <property type="entry name" value="Helicase_C-like"/>
</dbReference>
<keyword evidence="8" id="KW-0413">Isomerase</keyword>
<dbReference type="EC" id="5.6.2.4" evidence="10"/>
<dbReference type="SMART" id="SM00490">
    <property type="entry name" value="HELICc"/>
    <property type="match status" value="1"/>
</dbReference>
<evidence type="ECO:0000256" key="7">
    <source>
        <dbReference type="ARBA" id="ARBA00023125"/>
    </source>
</evidence>
<keyword evidence="5 10" id="KW-0347">Helicase</keyword>
<evidence type="ECO:0000256" key="3">
    <source>
        <dbReference type="ARBA" id="ARBA00022741"/>
    </source>
</evidence>
<dbReference type="Gene3D" id="3.40.50.300">
    <property type="entry name" value="P-loop containing nucleotide triphosphate hydrolases"/>
    <property type="match status" value="2"/>
</dbReference>
<dbReference type="CDD" id="cd17920">
    <property type="entry name" value="DEXHc_RecQ"/>
    <property type="match status" value="1"/>
</dbReference>
<comment type="caution">
    <text evidence="11">The sequence shown here is derived from an EMBL/GenBank/DDBJ whole genome shotgun (WGS) entry which is preliminary data.</text>
</comment>
<dbReference type="InterPro" id="IPR036388">
    <property type="entry name" value="WH-like_DNA-bd_sf"/>
</dbReference>
<evidence type="ECO:0000256" key="8">
    <source>
        <dbReference type="ARBA" id="ARBA00023235"/>
    </source>
</evidence>
<dbReference type="InterPro" id="IPR018982">
    <property type="entry name" value="RQC_domain"/>
</dbReference>
<evidence type="ECO:0000256" key="2">
    <source>
        <dbReference type="ARBA" id="ARBA00022723"/>
    </source>
</evidence>
<accession>A0A7D9I1Q7</accession>
<evidence type="ECO:0000313" key="12">
    <source>
        <dbReference type="Proteomes" id="UP001152795"/>
    </source>
</evidence>
<dbReference type="GO" id="GO:0003677">
    <property type="term" value="F:DNA binding"/>
    <property type="evidence" value="ECO:0007669"/>
    <property type="project" value="UniProtKB-KW"/>
</dbReference>
<evidence type="ECO:0000256" key="5">
    <source>
        <dbReference type="ARBA" id="ARBA00022806"/>
    </source>
</evidence>
<keyword evidence="7" id="KW-0238">DNA-binding</keyword>
<dbReference type="SMART" id="SM00956">
    <property type="entry name" value="RQC"/>
    <property type="match status" value="1"/>
</dbReference>
<protein>
    <recommendedName>
        <fullName evidence="10">ATP-dependent DNA helicase</fullName>
        <ecNumber evidence="10">5.6.2.4</ecNumber>
    </recommendedName>
</protein>
<dbReference type="Pfam" id="PF00271">
    <property type="entry name" value="Helicase_C"/>
    <property type="match status" value="1"/>
</dbReference>
<name>A0A7D9I1Q7_PARCT</name>
<dbReference type="InterPro" id="IPR011545">
    <property type="entry name" value="DEAD/DEAH_box_helicase_dom"/>
</dbReference>
<dbReference type="GO" id="GO:0005634">
    <property type="term" value="C:nucleus"/>
    <property type="evidence" value="ECO:0007669"/>
    <property type="project" value="UniProtKB-SubCell"/>
</dbReference>
<evidence type="ECO:0000256" key="4">
    <source>
        <dbReference type="ARBA" id="ARBA00022801"/>
    </source>
</evidence>
<dbReference type="SUPFAM" id="SSF52540">
    <property type="entry name" value="P-loop containing nucleoside triphosphate hydrolases"/>
    <property type="match status" value="1"/>
</dbReference>
<reference evidence="11" key="1">
    <citation type="submission" date="2020-04" db="EMBL/GenBank/DDBJ databases">
        <authorList>
            <person name="Alioto T."/>
            <person name="Alioto T."/>
            <person name="Gomez Garrido J."/>
        </authorList>
    </citation>
    <scope>NUCLEOTIDE SEQUENCE</scope>
    <source>
        <strain evidence="11">A484AB</strain>
    </source>
</reference>
<dbReference type="AlphaFoldDB" id="A0A7D9I1Q7"/>
<dbReference type="PANTHER" id="PTHR13710">
    <property type="entry name" value="DNA HELICASE RECQ FAMILY MEMBER"/>
    <property type="match status" value="1"/>
</dbReference>
<comment type="catalytic activity">
    <reaction evidence="10">
        <text>ATP + H2O = ADP + phosphate + H(+)</text>
        <dbReference type="Rhea" id="RHEA:13065"/>
        <dbReference type="ChEBI" id="CHEBI:15377"/>
        <dbReference type="ChEBI" id="CHEBI:15378"/>
        <dbReference type="ChEBI" id="CHEBI:30616"/>
        <dbReference type="ChEBI" id="CHEBI:43474"/>
        <dbReference type="ChEBI" id="CHEBI:456216"/>
    </reaction>
</comment>
<keyword evidence="12" id="KW-1185">Reference proteome</keyword>
<dbReference type="GO" id="GO:0000724">
    <property type="term" value="P:double-strand break repair via homologous recombination"/>
    <property type="evidence" value="ECO:0007669"/>
    <property type="project" value="TreeGrafter"/>
</dbReference>
<organism evidence="11 12">
    <name type="scientific">Paramuricea clavata</name>
    <name type="common">Red gorgonian</name>
    <name type="synonym">Violescent sea-whip</name>
    <dbReference type="NCBI Taxonomy" id="317549"/>
    <lineage>
        <taxon>Eukaryota</taxon>
        <taxon>Metazoa</taxon>
        <taxon>Cnidaria</taxon>
        <taxon>Anthozoa</taxon>
        <taxon>Octocorallia</taxon>
        <taxon>Malacalcyonacea</taxon>
        <taxon>Plexauridae</taxon>
        <taxon>Paramuricea</taxon>
    </lineage>
</organism>
<evidence type="ECO:0000256" key="1">
    <source>
        <dbReference type="ARBA" id="ARBA00005446"/>
    </source>
</evidence>
<comment type="subcellular location">
    <subcellularLocation>
        <location evidence="10">Nucleus</location>
    </subcellularLocation>
</comment>
<dbReference type="Gene3D" id="1.10.10.10">
    <property type="entry name" value="Winged helix-like DNA-binding domain superfamily/Winged helix DNA-binding domain"/>
    <property type="match status" value="1"/>
</dbReference>
<dbReference type="GO" id="GO:0016787">
    <property type="term" value="F:hydrolase activity"/>
    <property type="evidence" value="ECO:0007669"/>
    <property type="project" value="UniProtKB-KW"/>
</dbReference>
<dbReference type="NCBIfam" id="TIGR00614">
    <property type="entry name" value="recQ_fam"/>
    <property type="match status" value="1"/>
</dbReference>
<keyword evidence="2" id="KW-0479">Metal-binding</keyword>
<evidence type="ECO:0000256" key="9">
    <source>
        <dbReference type="ARBA" id="ARBA00034617"/>
    </source>
</evidence>
<dbReference type="GO" id="GO:0043138">
    <property type="term" value="F:3'-5' DNA helicase activity"/>
    <property type="evidence" value="ECO:0007669"/>
    <property type="project" value="UniProtKB-EC"/>
</dbReference>
<gene>
    <name evidence="11" type="ORF">PACLA_8A001313</name>
</gene>
<dbReference type="GO" id="GO:0005737">
    <property type="term" value="C:cytoplasm"/>
    <property type="evidence" value="ECO:0007669"/>
    <property type="project" value="TreeGrafter"/>
</dbReference>
<comment type="similarity">
    <text evidence="1 10">Belongs to the helicase family. RecQ subfamily.</text>
</comment>
<dbReference type="PROSITE" id="PS51192">
    <property type="entry name" value="HELICASE_ATP_BIND_1"/>
    <property type="match status" value="1"/>
</dbReference>
<dbReference type="GO" id="GO:0005694">
    <property type="term" value="C:chromosome"/>
    <property type="evidence" value="ECO:0007669"/>
    <property type="project" value="TreeGrafter"/>
</dbReference>